<keyword evidence="3 5" id="KW-0235">DNA replication</keyword>
<dbReference type="Gene3D" id="3.40.50.300">
    <property type="entry name" value="P-loop containing nucleotide triphosphate hydrolases"/>
    <property type="match status" value="1"/>
</dbReference>
<evidence type="ECO:0000256" key="3">
    <source>
        <dbReference type="ARBA" id="ARBA00022705"/>
    </source>
</evidence>
<proteinExistence type="inferred from homology"/>
<comment type="similarity">
    <text evidence="2 5">Belongs to the ORC2 family.</text>
</comment>
<feature type="region of interest" description="Disordered" evidence="6">
    <location>
        <begin position="1"/>
        <end position="172"/>
    </location>
</feature>
<evidence type="ECO:0000259" key="7">
    <source>
        <dbReference type="Pfam" id="PF04084"/>
    </source>
</evidence>
<keyword evidence="10" id="KW-1185">Reference proteome</keyword>
<feature type="compositionally biased region" description="Basic and acidic residues" evidence="6">
    <location>
        <begin position="64"/>
        <end position="73"/>
    </location>
</feature>
<comment type="subcellular location">
    <subcellularLocation>
        <location evidence="1 5">Nucleus</location>
    </subcellularLocation>
</comment>
<dbReference type="STRING" id="1408157.A0A1J7IRP3"/>
<dbReference type="Pfam" id="PF24882">
    <property type="entry name" value="WHD_ORC2"/>
    <property type="match status" value="1"/>
</dbReference>
<dbReference type="InterPro" id="IPR007220">
    <property type="entry name" value="ORC2"/>
</dbReference>
<sequence length="508" mass="56388">MDIDAEPSDEATPAPTPTAKRRGRPPKQAAVENEEEATSTPKAKGRTPVKTPSRANGVYGTDTPSRRNIADRSARRKSARALIDRVMGDATSDDEERDETIAREIYDSSGAEDESAEDNVDTELAEDSTAVTDTPSKTPGRKKRTARKRSPTPPRDLPPHEQYFYQNKPGLTKTSNNNLSSLDLLTHDEYFTVLRKLKEPHAQEIQNLQSLHAGGFPQWAFELSQGFSICLYGYGSKRSLLREFAKHLFSKTEDHARSKIVVVNGYVRTTSTREILTTIGSAIDSSQKIASGNPMTMLHNLQSLLSSHDTTVTLIINSIDAQPLRKHGIQSILAQLAAHPQIRLICSADTPDFSLQWDSGLRSSYNFVFHNGTTFAPFTAEIDVVDEVHELLGRKARRVGGKEGVTFVLRSLPENAKNLFRLLVTEVLVAMDDGSGASAEGTGVEYRMLYNKAVEEFICSSEMAFRTLLKEFHDHQMITSHKDILGTELLSLPFRKDELEAILEDLMS</sequence>
<dbReference type="Proteomes" id="UP000182658">
    <property type="component" value="Unassembled WGS sequence"/>
</dbReference>
<accession>A0A1J7IRP3</accession>
<comment type="subunit">
    <text evidence="5">Component of the origin recognition complex (ORC).</text>
</comment>
<dbReference type="PANTHER" id="PTHR14052:SF0">
    <property type="entry name" value="ORIGIN RECOGNITION COMPLEX SUBUNIT 2"/>
    <property type="match status" value="1"/>
</dbReference>
<dbReference type="GO" id="GO:0006260">
    <property type="term" value="P:DNA replication"/>
    <property type="evidence" value="ECO:0007669"/>
    <property type="project" value="UniProtKB-UniRule"/>
</dbReference>
<evidence type="ECO:0000256" key="6">
    <source>
        <dbReference type="SAM" id="MobiDB-lite"/>
    </source>
</evidence>
<dbReference type="GO" id="GO:0003688">
    <property type="term" value="F:DNA replication origin binding"/>
    <property type="evidence" value="ECO:0007669"/>
    <property type="project" value="UniProtKB-UniRule"/>
</dbReference>
<feature type="domain" description="Origin recognition complex subunit 2 winged-helix" evidence="8">
    <location>
        <begin position="439"/>
        <end position="498"/>
    </location>
</feature>
<organism evidence="9 10">
    <name type="scientific">Coniochaeta ligniaria NRRL 30616</name>
    <dbReference type="NCBI Taxonomy" id="1408157"/>
    <lineage>
        <taxon>Eukaryota</taxon>
        <taxon>Fungi</taxon>
        <taxon>Dikarya</taxon>
        <taxon>Ascomycota</taxon>
        <taxon>Pezizomycotina</taxon>
        <taxon>Sordariomycetes</taxon>
        <taxon>Sordariomycetidae</taxon>
        <taxon>Coniochaetales</taxon>
        <taxon>Coniochaetaceae</taxon>
        <taxon>Coniochaeta</taxon>
    </lineage>
</organism>
<dbReference type="OrthoDB" id="346673at2759"/>
<feature type="compositionally biased region" description="Acidic residues" evidence="6">
    <location>
        <begin position="110"/>
        <end position="126"/>
    </location>
</feature>
<dbReference type="EMBL" id="KV875097">
    <property type="protein sequence ID" value="OIW30021.1"/>
    <property type="molecule type" value="Genomic_DNA"/>
</dbReference>
<dbReference type="AlphaFoldDB" id="A0A1J7IRP3"/>
<feature type="compositionally biased region" description="Basic residues" evidence="6">
    <location>
        <begin position="139"/>
        <end position="150"/>
    </location>
</feature>
<evidence type="ECO:0000256" key="4">
    <source>
        <dbReference type="ARBA" id="ARBA00023242"/>
    </source>
</evidence>
<gene>
    <name evidence="9" type="ORF">CONLIGDRAFT_575959</name>
</gene>
<evidence type="ECO:0000256" key="1">
    <source>
        <dbReference type="ARBA" id="ARBA00004123"/>
    </source>
</evidence>
<evidence type="ECO:0000313" key="10">
    <source>
        <dbReference type="Proteomes" id="UP000182658"/>
    </source>
</evidence>
<dbReference type="InterPro" id="IPR027417">
    <property type="entry name" value="P-loop_NTPase"/>
</dbReference>
<evidence type="ECO:0000259" key="8">
    <source>
        <dbReference type="Pfam" id="PF24882"/>
    </source>
</evidence>
<feature type="domain" description="Origin recognition complex subunit 2 RecA-like" evidence="7">
    <location>
        <begin position="204"/>
        <end position="371"/>
    </location>
</feature>
<dbReference type="FunCoup" id="A0A1J7IRP3">
    <property type="interactions" value="944"/>
</dbReference>
<keyword evidence="4 5" id="KW-0539">Nucleus</keyword>
<evidence type="ECO:0000256" key="2">
    <source>
        <dbReference type="ARBA" id="ARBA00007421"/>
    </source>
</evidence>
<name>A0A1J7IRP3_9PEZI</name>
<reference evidence="9 10" key="1">
    <citation type="submission" date="2016-10" db="EMBL/GenBank/DDBJ databases">
        <title>Draft genome sequence of Coniochaeta ligniaria NRRL30616, a lignocellulolytic fungus for bioabatement of inhibitors in plant biomass hydrolysates.</title>
        <authorList>
            <consortium name="DOE Joint Genome Institute"/>
            <person name="Jimenez D.J."/>
            <person name="Hector R.E."/>
            <person name="Riley R."/>
            <person name="Sun H."/>
            <person name="Grigoriev I.V."/>
            <person name="Van Elsas J.D."/>
            <person name="Nichols N.N."/>
        </authorList>
    </citation>
    <scope>NUCLEOTIDE SEQUENCE [LARGE SCALE GENOMIC DNA]</scope>
    <source>
        <strain evidence="9 10">NRRL 30616</strain>
    </source>
</reference>
<dbReference type="InterPro" id="IPR056773">
    <property type="entry name" value="WHD_ORC2"/>
</dbReference>
<dbReference type="GO" id="GO:0005664">
    <property type="term" value="C:nuclear origin of replication recognition complex"/>
    <property type="evidence" value="ECO:0007669"/>
    <property type="project" value="UniProtKB-UniRule"/>
</dbReference>
<dbReference type="InParanoid" id="A0A1J7IRP3"/>
<evidence type="ECO:0000256" key="5">
    <source>
        <dbReference type="RuleBase" id="RU368084"/>
    </source>
</evidence>
<dbReference type="Pfam" id="PF04084">
    <property type="entry name" value="RecA-like_ORC2"/>
    <property type="match status" value="1"/>
</dbReference>
<protein>
    <recommendedName>
        <fullName evidence="5">Origin recognition complex subunit 2</fullName>
    </recommendedName>
</protein>
<dbReference type="PANTHER" id="PTHR14052">
    <property type="entry name" value="ORIGIN RECOGNITION COMPLEX SUBUNIT 2"/>
    <property type="match status" value="1"/>
</dbReference>
<dbReference type="InterPro" id="IPR056772">
    <property type="entry name" value="RecA-like_ORC2"/>
</dbReference>
<evidence type="ECO:0000313" key="9">
    <source>
        <dbReference type="EMBL" id="OIW30021.1"/>
    </source>
</evidence>
<comment type="function">
    <text evidence="5">Component of the origin recognition complex (ORC) that binds origins of replication. DNA-binding is ATP-dependent. ORC is required to assemble the pre-replication complex necessary to initiate DNA replication.</text>
</comment>